<evidence type="ECO:0000313" key="1">
    <source>
        <dbReference type="EMBL" id="PAK96130.1"/>
    </source>
</evidence>
<dbReference type="AlphaFoldDB" id="A0A269ZF57"/>
<dbReference type="EMBL" id="NCWY01000004">
    <property type="protein sequence ID" value="PAK96130.1"/>
    <property type="molecule type" value="Genomic_DNA"/>
</dbReference>
<sequence length="65" mass="7710">MESFFTVLQTNVLVRCRRVSPARLSNRIVHRINKTYRRKRRQRRLGTQAAVEIELVHHEEVVLAA</sequence>
<dbReference type="Proteomes" id="UP000216867">
    <property type="component" value="Unassembled WGS sequence"/>
</dbReference>
<protein>
    <submittedName>
        <fullName evidence="1">Uncharacterized protein</fullName>
    </submittedName>
</protein>
<organism evidence="1 2">
    <name type="scientific">Brevibacterium casei</name>
    <dbReference type="NCBI Taxonomy" id="33889"/>
    <lineage>
        <taxon>Bacteria</taxon>
        <taxon>Bacillati</taxon>
        <taxon>Actinomycetota</taxon>
        <taxon>Actinomycetes</taxon>
        <taxon>Micrococcales</taxon>
        <taxon>Brevibacteriaceae</taxon>
        <taxon>Brevibacterium</taxon>
    </lineage>
</organism>
<evidence type="ECO:0000313" key="2">
    <source>
        <dbReference type="Proteomes" id="UP000216867"/>
    </source>
</evidence>
<gene>
    <name evidence="1" type="ORF">B8X04_05055</name>
</gene>
<accession>A0A269ZF57</accession>
<name>A0A269ZF57_9MICO</name>
<reference evidence="1 2" key="1">
    <citation type="submission" date="2017-04" db="EMBL/GenBank/DDBJ databases">
        <title>Kefir bacterial isolates.</title>
        <authorList>
            <person name="Kim Y."/>
            <person name="Blasche S."/>
            <person name="Patil K.R."/>
        </authorList>
    </citation>
    <scope>NUCLEOTIDE SEQUENCE [LARGE SCALE GENOMIC DNA]</scope>
    <source>
        <strain evidence="1 2">OG2</strain>
    </source>
</reference>
<proteinExistence type="predicted"/>
<comment type="caution">
    <text evidence="1">The sequence shown here is derived from an EMBL/GenBank/DDBJ whole genome shotgun (WGS) entry which is preliminary data.</text>
</comment>